<organism evidence="1 2">
    <name type="scientific">Actinomadura alba</name>
    <dbReference type="NCBI Taxonomy" id="406431"/>
    <lineage>
        <taxon>Bacteria</taxon>
        <taxon>Bacillati</taxon>
        <taxon>Actinomycetota</taxon>
        <taxon>Actinomycetes</taxon>
        <taxon>Streptosporangiales</taxon>
        <taxon>Thermomonosporaceae</taxon>
        <taxon>Actinomadura</taxon>
    </lineage>
</organism>
<protein>
    <submittedName>
        <fullName evidence="1">Uncharacterized protein</fullName>
    </submittedName>
</protein>
<gene>
    <name evidence="1" type="ORF">HKK74_14400</name>
</gene>
<accession>A0ABR7LPA3</accession>
<evidence type="ECO:0000313" key="2">
    <source>
        <dbReference type="Proteomes" id="UP000805614"/>
    </source>
</evidence>
<reference evidence="1 2" key="1">
    <citation type="submission" date="2020-06" db="EMBL/GenBank/DDBJ databases">
        <title>Actinomadura xiongansis sp. nov., isolated from soil of Baiyangdian.</title>
        <authorList>
            <person name="Zhang X."/>
        </authorList>
    </citation>
    <scope>NUCLEOTIDE SEQUENCE [LARGE SCALE GENOMIC DNA]</scope>
    <source>
        <strain evidence="1 2">HBUM206468</strain>
    </source>
</reference>
<keyword evidence="2" id="KW-1185">Reference proteome</keyword>
<evidence type="ECO:0000313" key="1">
    <source>
        <dbReference type="EMBL" id="MBC6466685.1"/>
    </source>
</evidence>
<name>A0ABR7LPA3_9ACTN</name>
<proteinExistence type="predicted"/>
<dbReference type="Proteomes" id="UP000805614">
    <property type="component" value="Unassembled WGS sequence"/>
</dbReference>
<sequence length="300" mass="31677">MLLAGGVAAIAAAVAVVVATQVGDRPTQLRTAPAAYTDLLVERAAFGWLPRGMHANRYIADHQGPHFFEVSADAGKAGSVTLTAYAPGKEPMLPYLPGRVRAKRIRAAPINGRTAYWISKPNPSGQSSFELRWQYAPKSWANLQGVGLHGTTAELTRTAYKIARSATFGGTRPIAMPLHVDGVPGGLTPSRTVLNKDVLGEVSASMSFIVAGPSSFLSIDVIKSTGAFVKDPPNTKLGGYSAFRTPKYLLVYGVNGFDVTVNATGSVLAKLNKTGGIAGLFHRTTVLGTDEANWTTNPVN</sequence>
<comment type="caution">
    <text evidence="1">The sequence shown here is derived from an EMBL/GenBank/DDBJ whole genome shotgun (WGS) entry which is preliminary data.</text>
</comment>
<dbReference type="RefSeq" id="WP_187243698.1">
    <property type="nucleotide sequence ID" value="NZ_BAAAOK010000013.1"/>
</dbReference>
<dbReference type="EMBL" id="JABVEC010000009">
    <property type="protein sequence ID" value="MBC6466685.1"/>
    <property type="molecule type" value="Genomic_DNA"/>
</dbReference>